<dbReference type="AlphaFoldDB" id="A0A933LPX3"/>
<comment type="caution">
    <text evidence="6">The sequence shown here is derived from an EMBL/GenBank/DDBJ whole genome shotgun (WGS) entry which is preliminary data.</text>
</comment>
<keyword evidence="2" id="KW-0547">Nucleotide-binding</keyword>
<organism evidence="6 7">
    <name type="scientific">Tectimicrobiota bacterium</name>
    <dbReference type="NCBI Taxonomy" id="2528274"/>
    <lineage>
        <taxon>Bacteria</taxon>
        <taxon>Pseudomonadati</taxon>
        <taxon>Nitrospinota/Tectimicrobiota group</taxon>
        <taxon>Candidatus Tectimicrobiota</taxon>
    </lineage>
</organism>
<name>A0A933LPX3_UNCTE</name>
<reference evidence="6" key="1">
    <citation type="submission" date="2020-07" db="EMBL/GenBank/DDBJ databases">
        <title>Huge and variable diversity of episymbiotic CPR bacteria and DPANN archaea in groundwater ecosystems.</title>
        <authorList>
            <person name="He C.Y."/>
            <person name="Keren R."/>
            <person name="Whittaker M."/>
            <person name="Farag I.F."/>
            <person name="Doudna J."/>
            <person name="Cate J.H.D."/>
            <person name="Banfield J.F."/>
        </authorList>
    </citation>
    <scope>NUCLEOTIDE SEQUENCE</scope>
    <source>
        <strain evidence="6">NC_groundwater_1482_Ag_S-0.65um_47_24</strain>
    </source>
</reference>
<feature type="domain" description="ATPase dynein-related AAA" evidence="4">
    <location>
        <begin position="41"/>
        <end position="188"/>
    </location>
</feature>
<keyword evidence="3" id="KW-0067">ATP-binding</keyword>
<sequence>MKTRKGLEHPFEEYYIEEEPYYLPIKDEVEILNAAYSSRLPVLLKGPTGCGKTRFVEFMAYNLHKHKEASGNGSTKKAQLITVACHEDLTASDLVGRYLLEGEETIWIDGPLTKAVKTGAICYLDEIVEARKDTTVLIHPLADHRRILPIEKKDQIIEAHEDFFLVISYNPGYQSVFKDLKHSTRQRFISIEFDYPPLDFETEIIKHESGVDEDIAQDLARIGQKVRNLKEQGLEEGVSTRLLIYAGHLMAKGIDPKRSCEISITHAITDDREVQKAISEIVTSILP</sequence>
<evidence type="ECO:0000256" key="3">
    <source>
        <dbReference type="ARBA" id="ARBA00022840"/>
    </source>
</evidence>
<feature type="domain" description="CbbQ/NirQ/NorQ C-terminal" evidence="5">
    <location>
        <begin position="201"/>
        <end position="284"/>
    </location>
</feature>
<proteinExistence type="inferred from homology"/>
<dbReference type="InterPro" id="IPR011704">
    <property type="entry name" value="ATPase_dyneun-rel_AAA"/>
</dbReference>
<protein>
    <submittedName>
        <fullName evidence="6">CbbQ/NirQ/NorQ/GpvN family protein</fullName>
    </submittedName>
</protein>
<dbReference type="InterPro" id="IPR050764">
    <property type="entry name" value="CbbQ/NirQ/NorQ/GpvN"/>
</dbReference>
<evidence type="ECO:0000313" key="7">
    <source>
        <dbReference type="Proteomes" id="UP000772181"/>
    </source>
</evidence>
<dbReference type="InterPro" id="IPR013615">
    <property type="entry name" value="CbbQ_C"/>
</dbReference>
<dbReference type="SUPFAM" id="SSF52540">
    <property type="entry name" value="P-loop containing nucleoside triphosphate hydrolases"/>
    <property type="match status" value="1"/>
</dbReference>
<dbReference type="GO" id="GO:0005524">
    <property type="term" value="F:ATP binding"/>
    <property type="evidence" value="ECO:0007669"/>
    <property type="project" value="UniProtKB-KW"/>
</dbReference>
<evidence type="ECO:0000259" key="5">
    <source>
        <dbReference type="Pfam" id="PF08406"/>
    </source>
</evidence>
<dbReference type="Pfam" id="PF08406">
    <property type="entry name" value="CbbQ_C"/>
    <property type="match status" value="1"/>
</dbReference>
<gene>
    <name evidence="6" type="ORF">HY730_03950</name>
</gene>
<dbReference type="InterPro" id="IPR027417">
    <property type="entry name" value="P-loop_NTPase"/>
</dbReference>
<evidence type="ECO:0000259" key="4">
    <source>
        <dbReference type="Pfam" id="PF07728"/>
    </source>
</evidence>
<dbReference type="EMBL" id="JACQWF010000177">
    <property type="protein sequence ID" value="MBI4595515.1"/>
    <property type="molecule type" value="Genomic_DNA"/>
</dbReference>
<evidence type="ECO:0000256" key="1">
    <source>
        <dbReference type="ARBA" id="ARBA00009417"/>
    </source>
</evidence>
<accession>A0A933LPX3</accession>
<dbReference type="Pfam" id="PF07728">
    <property type="entry name" value="AAA_5"/>
    <property type="match status" value="1"/>
</dbReference>
<comment type="similarity">
    <text evidence="1">Belongs to the CbbQ/NirQ/NorQ/GpvN family.</text>
</comment>
<dbReference type="Proteomes" id="UP000772181">
    <property type="component" value="Unassembled WGS sequence"/>
</dbReference>
<dbReference type="GO" id="GO:0016887">
    <property type="term" value="F:ATP hydrolysis activity"/>
    <property type="evidence" value="ECO:0007669"/>
    <property type="project" value="InterPro"/>
</dbReference>
<dbReference type="Gene3D" id="3.40.50.300">
    <property type="entry name" value="P-loop containing nucleotide triphosphate hydrolases"/>
    <property type="match status" value="1"/>
</dbReference>
<dbReference type="PANTHER" id="PTHR42759">
    <property type="entry name" value="MOXR FAMILY PROTEIN"/>
    <property type="match status" value="1"/>
</dbReference>
<evidence type="ECO:0000256" key="2">
    <source>
        <dbReference type="ARBA" id="ARBA00022741"/>
    </source>
</evidence>
<dbReference type="PANTHER" id="PTHR42759:SF7">
    <property type="entry name" value="DENITRIFICATION REGULATORY PROTEIN NIRQ"/>
    <property type="match status" value="1"/>
</dbReference>
<evidence type="ECO:0000313" key="6">
    <source>
        <dbReference type="EMBL" id="MBI4595515.1"/>
    </source>
</evidence>